<evidence type="ECO:0000313" key="2">
    <source>
        <dbReference type="EMBL" id="MBA0600224.1"/>
    </source>
</evidence>
<feature type="domain" description="RNase H type-1" evidence="1">
    <location>
        <begin position="23"/>
        <end position="103"/>
    </location>
</feature>
<protein>
    <recommendedName>
        <fullName evidence="1">RNase H type-1 domain-containing protein</fullName>
    </recommendedName>
</protein>
<dbReference type="AlphaFoldDB" id="A0A7J8QF86"/>
<accession>A0A7J8QF86</accession>
<comment type="caution">
    <text evidence="2">The sequence shown here is derived from an EMBL/GenBank/DDBJ whole genome shotgun (WGS) entry which is preliminary data.</text>
</comment>
<gene>
    <name evidence="2" type="ORF">Gorai_006419</name>
</gene>
<organism evidence="2 3">
    <name type="scientific">Gossypium raimondii</name>
    <name type="common">Peruvian cotton</name>
    <name type="synonym">Gossypium klotzschianum subsp. raimondii</name>
    <dbReference type="NCBI Taxonomy" id="29730"/>
    <lineage>
        <taxon>Eukaryota</taxon>
        <taxon>Viridiplantae</taxon>
        <taxon>Streptophyta</taxon>
        <taxon>Embryophyta</taxon>
        <taxon>Tracheophyta</taxon>
        <taxon>Spermatophyta</taxon>
        <taxon>Magnoliopsida</taxon>
        <taxon>eudicotyledons</taxon>
        <taxon>Gunneridae</taxon>
        <taxon>Pentapetalae</taxon>
        <taxon>rosids</taxon>
        <taxon>malvids</taxon>
        <taxon>Malvales</taxon>
        <taxon>Malvaceae</taxon>
        <taxon>Malvoideae</taxon>
        <taxon>Gossypium</taxon>
    </lineage>
</organism>
<dbReference type="GO" id="GO:0004523">
    <property type="term" value="F:RNA-DNA hybrid ribonuclease activity"/>
    <property type="evidence" value="ECO:0007669"/>
    <property type="project" value="InterPro"/>
</dbReference>
<dbReference type="Proteomes" id="UP000593578">
    <property type="component" value="Unassembled WGS sequence"/>
</dbReference>
<name>A0A7J8QF86_GOSRA</name>
<dbReference type="EMBL" id="JABEZZ010000011">
    <property type="protein sequence ID" value="MBA0600224.1"/>
    <property type="molecule type" value="Genomic_DNA"/>
</dbReference>
<evidence type="ECO:0000313" key="3">
    <source>
        <dbReference type="Proteomes" id="UP000593578"/>
    </source>
</evidence>
<feature type="non-terminal residue" evidence="2">
    <location>
        <position position="119"/>
    </location>
</feature>
<dbReference type="PANTHER" id="PTHR47074:SF61">
    <property type="entry name" value="RNASE H TYPE-1 DOMAIN-CONTAINING PROTEIN"/>
    <property type="match status" value="1"/>
</dbReference>
<proteinExistence type="predicted"/>
<evidence type="ECO:0000259" key="1">
    <source>
        <dbReference type="Pfam" id="PF13456"/>
    </source>
</evidence>
<sequence>MSTIQKSEIFIWGPPAGDMIKVNFDATFHRFLKDATVGDLVCNSEGLIMVLCTYPYENVVDPAVAEIRACLQAVTFMEELGFLEIINEGDALTIIKKTKEAPRAMEAEVERNKEAMQGA</sequence>
<dbReference type="PANTHER" id="PTHR47074">
    <property type="entry name" value="BNAC02G40300D PROTEIN"/>
    <property type="match status" value="1"/>
</dbReference>
<dbReference type="GO" id="GO:0003676">
    <property type="term" value="F:nucleic acid binding"/>
    <property type="evidence" value="ECO:0007669"/>
    <property type="project" value="InterPro"/>
</dbReference>
<dbReference type="InterPro" id="IPR002156">
    <property type="entry name" value="RNaseH_domain"/>
</dbReference>
<dbReference type="InterPro" id="IPR052929">
    <property type="entry name" value="RNase_H-like_EbsB-rel"/>
</dbReference>
<dbReference type="Pfam" id="PF13456">
    <property type="entry name" value="RVT_3"/>
    <property type="match status" value="1"/>
</dbReference>
<reference evidence="2 3" key="1">
    <citation type="journal article" date="2019" name="Genome Biol. Evol.">
        <title>Insights into the evolution of the New World diploid cottons (Gossypium, subgenus Houzingenia) based on genome sequencing.</title>
        <authorList>
            <person name="Grover C.E."/>
            <person name="Arick M.A. 2nd"/>
            <person name="Thrash A."/>
            <person name="Conover J.L."/>
            <person name="Sanders W.S."/>
            <person name="Peterson D.G."/>
            <person name="Frelichowski J.E."/>
            <person name="Scheffler J.A."/>
            <person name="Scheffler B.E."/>
            <person name="Wendel J.F."/>
        </authorList>
    </citation>
    <scope>NUCLEOTIDE SEQUENCE [LARGE SCALE GENOMIC DNA]</scope>
    <source>
        <strain evidence="2">8</strain>
        <tissue evidence="2">Leaf</tissue>
    </source>
</reference>